<proteinExistence type="predicted"/>
<organism evidence="1 2">
    <name type="scientific">Halobium palmae</name>
    <dbReference type="NCBI Taxonomy" id="1776492"/>
    <lineage>
        <taxon>Archaea</taxon>
        <taxon>Methanobacteriati</taxon>
        <taxon>Methanobacteriota</taxon>
        <taxon>Stenosarchaea group</taxon>
        <taxon>Halobacteria</taxon>
        <taxon>Halobacteriales</taxon>
        <taxon>Haloferacaceae</taxon>
        <taxon>Halobium</taxon>
    </lineage>
</organism>
<comment type="caution">
    <text evidence="1">The sequence shown here is derived from an EMBL/GenBank/DDBJ whole genome shotgun (WGS) entry which is preliminary data.</text>
</comment>
<dbReference type="Proteomes" id="UP001596328">
    <property type="component" value="Unassembled WGS sequence"/>
</dbReference>
<keyword evidence="2" id="KW-1185">Reference proteome</keyword>
<accession>A0ABD5S0Y9</accession>
<name>A0ABD5S0Y9_9EURY</name>
<protein>
    <submittedName>
        <fullName evidence="1">TIGR03663 family protein</fullName>
    </submittedName>
</protein>
<dbReference type="AlphaFoldDB" id="A0ABD5S0Y9"/>
<sequence>AWGNRLPLPWYFERMGAETTSVRTPEELSGTPPVVVTKPRYEDDLRERLAGYRANTYRLGLWNREVVVFTRR</sequence>
<gene>
    <name evidence="1" type="ORF">ACFQE1_12925</name>
</gene>
<reference evidence="1 2" key="1">
    <citation type="journal article" date="2019" name="Int. J. Syst. Evol. Microbiol.">
        <title>The Global Catalogue of Microorganisms (GCM) 10K type strain sequencing project: providing services to taxonomists for standard genome sequencing and annotation.</title>
        <authorList>
            <consortium name="The Broad Institute Genomics Platform"/>
            <consortium name="The Broad Institute Genome Sequencing Center for Infectious Disease"/>
            <person name="Wu L."/>
            <person name="Ma J."/>
        </authorList>
    </citation>
    <scope>NUCLEOTIDE SEQUENCE [LARGE SCALE GENOMIC DNA]</scope>
    <source>
        <strain evidence="1 2">NBRC 111368</strain>
    </source>
</reference>
<evidence type="ECO:0000313" key="2">
    <source>
        <dbReference type="Proteomes" id="UP001596328"/>
    </source>
</evidence>
<feature type="non-terminal residue" evidence="1">
    <location>
        <position position="1"/>
    </location>
</feature>
<dbReference type="EMBL" id="JBHSWU010000445">
    <property type="protein sequence ID" value="MFC6725256.1"/>
    <property type="molecule type" value="Genomic_DNA"/>
</dbReference>
<evidence type="ECO:0000313" key="1">
    <source>
        <dbReference type="EMBL" id="MFC6725256.1"/>
    </source>
</evidence>